<gene>
    <name evidence="18" type="primary">LOC106152986</name>
</gene>
<keyword evidence="5" id="KW-0285">Flavoprotein</keyword>
<name>A0A1S3H867_LINAN</name>
<keyword evidence="8" id="KW-0238">DNA-binding</keyword>
<dbReference type="PANTHER" id="PTHR10211">
    <property type="entry name" value="DEOXYRIBODIPYRIMIDINE PHOTOLYASE"/>
    <property type="match status" value="1"/>
</dbReference>
<dbReference type="GO" id="GO:0003904">
    <property type="term" value="F:deoxyribodipyrimidine photo-lyase activity"/>
    <property type="evidence" value="ECO:0007669"/>
    <property type="project" value="UniProtKB-EC"/>
</dbReference>
<dbReference type="SUPFAM" id="SSF48173">
    <property type="entry name" value="Cryptochrome/photolyase FAD-binding domain"/>
    <property type="match status" value="1"/>
</dbReference>
<keyword evidence="9" id="KW-0234">DNA repair</keyword>
<comment type="similarity">
    <text evidence="2">Belongs to the DNA photolyase class-2 family.</text>
</comment>
<dbReference type="SUPFAM" id="SSF52425">
    <property type="entry name" value="Cryptochrome/photolyase, N-terminal domain"/>
    <property type="match status" value="1"/>
</dbReference>
<feature type="domain" description="Photolyase/cryptochrome alpha/beta" evidence="16">
    <location>
        <begin position="119"/>
        <end position="251"/>
    </location>
</feature>
<evidence type="ECO:0000256" key="11">
    <source>
        <dbReference type="ARBA" id="ARBA00031671"/>
    </source>
</evidence>
<dbReference type="PROSITE" id="PS01083">
    <property type="entry name" value="DNA_PHOTOLYASES_2_1"/>
    <property type="match status" value="1"/>
</dbReference>
<evidence type="ECO:0000313" key="17">
    <source>
        <dbReference type="Proteomes" id="UP000085678"/>
    </source>
</evidence>
<reference evidence="18" key="2">
    <citation type="submission" date="2025-08" db="UniProtKB">
        <authorList>
            <consortium name="RefSeq"/>
        </authorList>
    </citation>
    <scope>IDENTIFICATION</scope>
</reference>
<dbReference type="FunFam" id="1.25.40.80:FF:000004">
    <property type="entry name" value="Deoxyribodipyrimidine photolyase"/>
    <property type="match status" value="1"/>
</dbReference>
<dbReference type="InParanoid" id="A0A1S3H867"/>
<evidence type="ECO:0000256" key="14">
    <source>
        <dbReference type="ARBA" id="ARBA00083107"/>
    </source>
</evidence>
<dbReference type="NCBIfam" id="TIGR00591">
    <property type="entry name" value="phr2"/>
    <property type="match status" value="1"/>
</dbReference>
<evidence type="ECO:0000313" key="18">
    <source>
        <dbReference type="RefSeq" id="XP_013382193.1"/>
    </source>
</evidence>
<dbReference type="InterPro" id="IPR052219">
    <property type="entry name" value="Photolyase_Class-2"/>
</dbReference>
<dbReference type="GO" id="GO:0009650">
    <property type="term" value="P:UV protection"/>
    <property type="evidence" value="ECO:0007669"/>
    <property type="project" value="UniProtKB-ARBA"/>
</dbReference>
<accession>A0A1S3H867</accession>
<feature type="region of interest" description="Disordered" evidence="15">
    <location>
        <begin position="33"/>
        <end position="71"/>
    </location>
</feature>
<evidence type="ECO:0000256" key="5">
    <source>
        <dbReference type="ARBA" id="ARBA00022630"/>
    </source>
</evidence>
<dbReference type="InterPro" id="IPR006050">
    <property type="entry name" value="DNA_photolyase_N"/>
</dbReference>
<dbReference type="OrthoDB" id="496749at2759"/>
<dbReference type="InterPro" id="IPR008148">
    <property type="entry name" value="DNA_photolyase_2"/>
</dbReference>
<dbReference type="STRING" id="7574.A0A1S3H867"/>
<keyword evidence="7" id="KW-0274">FAD</keyword>
<dbReference type="InterPro" id="IPR014729">
    <property type="entry name" value="Rossmann-like_a/b/a_fold"/>
</dbReference>
<dbReference type="Gene3D" id="1.10.579.10">
    <property type="entry name" value="DNA Cyclobutane Dipyrimidine Photolyase, subunit A, domain 3"/>
    <property type="match status" value="1"/>
</dbReference>
<keyword evidence="17" id="KW-1185">Reference proteome</keyword>
<evidence type="ECO:0000256" key="2">
    <source>
        <dbReference type="ARBA" id="ARBA00006409"/>
    </source>
</evidence>
<evidence type="ECO:0000256" key="15">
    <source>
        <dbReference type="SAM" id="MobiDB-lite"/>
    </source>
</evidence>
<sequence>MCMLFSLRNYCAFQLKFYVRTRHIHLASIMSGKENTKKRKGNEEGPVSKKMKVKVEDDAEAGPSSQNSAGVKFTDTSKDFLELINHAREAKAQSVSAFKFNKKRVRMLSTAKEFPEECDGVIYWMSRDQRVQDNWAMLYAQRLALKMEVPLHVVFCLVPKFLEATMRQYGFMLKGLQEVEQECGRLSITFHLLTGYAKEVLPDFVKCNNIGGVVTDFSPLRVPKQWVKDVTENLPKNIPLCQVDAHNIVPCWEASDKREYGARTIRNKIQSKLPEYLTEFPPVIRHPYAAKTKAEPVDWSAAEASLQIDRTVTEVKWASPGTTAGLRTLETFCKERLKFFNADRNNPNKNVCSNLSPWIHFGQVSAQRCALVVKQFKSKFKEGGDAFLEESIIRRELSDNFCYYVENYDSIECAYDWAKETLQKHASDKREYVYTCKQLEEGKTHDDLWNAAQLQMVKEGKMHGFLRMYWAKKILEWTTSPEEALKISIYLNDRYELDGRDPNGYVGCMWSICGIHDQGWGERPVFGKIRFMNYQGCKRKFDVPAFVRKYGGKKH</sequence>
<evidence type="ECO:0000259" key="16">
    <source>
        <dbReference type="PROSITE" id="PS51645"/>
    </source>
</evidence>
<comment type="catalytic activity">
    <reaction evidence="12">
        <text>cyclobutadipyrimidine (in DNA) = 2 pyrimidine residues (in DNA).</text>
        <dbReference type="EC" id="4.1.99.3"/>
    </reaction>
</comment>
<dbReference type="GeneID" id="106152986"/>
<evidence type="ECO:0000256" key="3">
    <source>
        <dbReference type="ARBA" id="ARBA00013149"/>
    </source>
</evidence>
<dbReference type="Gene3D" id="3.40.50.620">
    <property type="entry name" value="HUPs"/>
    <property type="match status" value="1"/>
</dbReference>
<comment type="cofactor">
    <cofactor evidence="1">
        <name>FAD</name>
        <dbReference type="ChEBI" id="CHEBI:57692"/>
    </cofactor>
</comment>
<reference evidence="18" key="1">
    <citation type="journal article" date="2015" name="Nat. Commun.">
        <title>The Lingula genome provides insights into brachiopod evolution and the origin of phosphate biomineralization.</title>
        <authorList>
            <person name="Luo Y.J."/>
            <person name="Takeuchi T."/>
            <person name="Koyanagi R."/>
            <person name="Yamada L."/>
            <person name="Kanda M."/>
            <person name="Khalturina M."/>
            <person name="Fujie M."/>
            <person name="Yamasaki S.I."/>
            <person name="Endo K."/>
            <person name="Satoh N."/>
        </authorList>
    </citation>
    <scope>NUCLEOTIDE SEQUENCE</scope>
</reference>
<dbReference type="AlphaFoldDB" id="A0A1S3H867"/>
<dbReference type="RefSeq" id="XP_013382193.1">
    <property type="nucleotide sequence ID" value="XM_013526739.1"/>
</dbReference>
<dbReference type="EC" id="4.1.99.3" evidence="3"/>
<evidence type="ECO:0000256" key="6">
    <source>
        <dbReference type="ARBA" id="ARBA00022763"/>
    </source>
</evidence>
<dbReference type="GO" id="GO:0000719">
    <property type="term" value="P:photoreactive repair"/>
    <property type="evidence" value="ECO:0007669"/>
    <property type="project" value="TreeGrafter"/>
</dbReference>
<evidence type="ECO:0000256" key="13">
    <source>
        <dbReference type="ARBA" id="ARBA00059220"/>
    </source>
</evidence>
<evidence type="ECO:0000256" key="10">
    <source>
        <dbReference type="ARBA" id="ARBA00023239"/>
    </source>
</evidence>
<dbReference type="FunFam" id="1.10.579.10:FF:000002">
    <property type="entry name" value="Deoxyribodipyrimidine photolyase"/>
    <property type="match status" value="1"/>
</dbReference>
<comment type="function">
    <text evidence="13">Involved in repair of UV radiation-induced DNA damage. Catalyzes the light-dependent monomerization (300-600 nm) of cyclobutyl pyrimidine dimers (in cis-syn configuration), which are formed between adjacent bases on the same DNA strand upon exposure to ultraviolet radiation.</text>
</comment>
<dbReference type="PANTHER" id="PTHR10211:SF0">
    <property type="entry name" value="DEOXYRIBODIPYRIMIDINE PHOTO-LYASE"/>
    <property type="match status" value="1"/>
</dbReference>
<dbReference type="FunFam" id="3.40.50.620:FF:000110">
    <property type="entry name" value="Deoxyribodipyrimidine photolyase"/>
    <property type="match status" value="1"/>
</dbReference>
<evidence type="ECO:0000256" key="4">
    <source>
        <dbReference type="ARBA" id="ARBA00014046"/>
    </source>
</evidence>
<keyword evidence="10" id="KW-0456">Lyase</keyword>
<dbReference type="InterPro" id="IPR032673">
    <property type="entry name" value="DNA_photolyase_2_CS"/>
</dbReference>
<protein>
    <recommendedName>
        <fullName evidence="4">Deoxyribodipyrimidine photo-lyase</fullName>
        <ecNumber evidence="3">4.1.99.3</ecNumber>
    </recommendedName>
    <alternativeName>
        <fullName evidence="11">DNA photolyase</fullName>
    </alternativeName>
    <alternativeName>
        <fullName evidence="14">Photoreactivating enzyme</fullName>
    </alternativeName>
</protein>
<dbReference type="PROSITE" id="PS01084">
    <property type="entry name" value="DNA_PHOTOLYASES_2_2"/>
    <property type="match status" value="1"/>
</dbReference>
<proteinExistence type="inferred from homology"/>
<evidence type="ECO:0000256" key="12">
    <source>
        <dbReference type="ARBA" id="ARBA00033999"/>
    </source>
</evidence>
<dbReference type="PROSITE" id="PS51645">
    <property type="entry name" value="PHR_CRY_ALPHA_BETA"/>
    <property type="match status" value="1"/>
</dbReference>
<dbReference type="InterPro" id="IPR036155">
    <property type="entry name" value="Crypto/Photolyase_N_sf"/>
</dbReference>
<organism evidence="17 18">
    <name type="scientific">Lingula anatina</name>
    <name type="common">Brachiopod</name>
    <name type="synonym">Lingula unguis</name>
    <dbReference type="NCBI Taxonomy" id="7574"/>
    <lineage>
        <taxon>Eukaryota</taxon>
        <taxon>Metazoa</taxon>
        <taxon>Spiralia</taxon>
        <taxon>Lophotrochozoa</taxon>
        <taxon>Brachiopoda</taxon>
        <taxon>Linguliformea</taxon>
        <taxon>Lingulata</taxon>
        <taxon>Lingulida</taxon>
        <taxon>Linguloidea</taxon>
        <taxon>Lingulidae</taxon>
        <taxon>Lingula</taxon>
    </lineage>
</organism>
<dbReference type="Gene3D" id="1.25.40.80">
    <property type="match status" value="1"/>
</dbReference>
<evidence type="ECO:0000256" key="8">
    <source>
        <dbReference type="ARBA" id="ARBA00023125"/>
    </source>
</evidence>
<evidence type="ECO:0000256" key="9">
    <source>
        <dbReference type="ARBA" id="ARBA00023204"/>
    </source>
</evidence>
<evidence type="ECO:0000256" key="7">
    <source>
        <dbReference type="ARBA" id="ARBA00022827"/>
    </source>
</evidence>
<dbReference type="InterPro" id="IPR036134">
    <property type="entry name" value="Crypto/Photolyase_FAD-like_sf"/>
</dbReference>
<dbReference type="Pfam" id="PF00875">
    <property type="entry name" value="DNA_photolyase"/>
    <property type="match status" value="1"/>
</dbReference>
<dbReference type="Proteomes" id="UP000085678">
    <property type="component" value="Unplaced"/>
</dbReference>
<dbReference type="GO" id="GO:0003677">
    <property type="term" value="F:DNA binding"/>
    <property type="evidence" value="ECO:0007669"/>
    <property type="project" value="UniProtKB-KW"/>
</dbReference>
<keyword evidence="6" id="KW-0227">DNA damage</keyword>
<evidence type="ECO:0000256" key="1">
    <source>
        <dbReference type="ARBA" id="ARBA00001974"/>
    </source>
</evidence>
<dbReference type="KEGG" id="lak:106152986"/>